<comment type="caution">
    <text evidence="1">The sequence shown here is derived from an EMBL/GenBank/DDBJ whole genome shotgun (WGS) entry which is preliminary data.</text>
</comment>
<keyword evidence="2" id="KW-1185">Reference proteome</keyword>
<protein>
    <submittedName>
        <fullName evidence="1">Uncharacterized protein</fullName>
    </submittedName>
</protein>
<organism evidence="1 2">
    <name type="scientific">Stylosanthes scabra</name>
    <dbReference type="NCBI Taxonomy" id="79078"/>
    <lineage>
        <taxon>Eukaryota</taxon>
        <taxon>Viridiplantae</taxon>
        <taxon>Streptophyta</taxon>
        <taxon>Embryophyta</taxon>
        <taxon>Tracheophyta</taxon>
        <taxon>Spermatophyta</taxon>
        <taxon>Magnoliopsida</taxon>
        <taxon>eudicotyledons</taxon>
        <taxon>Gunneridae</taxon>
        <taxon>Pentapetalae</taxon>
        <taxon>rosids</taxon>
        <taxon>fabids</taxon>
        <taxon>Fabales</taxon>
        <taxon>Fabaceae</taxon>
        <taxon>Papilionoideae</taxon>
        <taxon>50 kb inversion clade</taxon>
        <taxon>dalbergioids sensu lato</taxon>
        <taxon>Dalbergieae</taxon>
        <taxon>Pterocarpus clade</taxon>
        <taxon>Stylosanthes</taxon>
    </lineage>
</organism>
<reference evidence="1 2" key="1">
    <citation type="journal article" date="2023" name="Plants (Basel)">
        <title>Bridging the Gap: Combining Genomics and Transcriptomics Approaches to Understand Stylosanthes scabra, an Orphan Legume from the Brazilian Caatinga.</title>
        <authorList>
            <person name="Ferreira-Neto J.R.C."/>
            <person name="da Silva M.D."/>
            <person name="Binneck E."/>
            <person name="de Melo N.F."/>
            <person name="da Silva R.H."/>
            <person name="de Melo A.L.T.M."/>
            <person name="Pandolfi V."/>
            <person name="Bustamante F.O."/>
            <person name="Brasileiro-Vidal A.C."/>
            <person name="Benko-Iseppon A.M."/>
        </authorList>
    </citation>
    <scope>NUCLEOTIDE SEQUENCE [LARGE SCALE GENOMIC DNA]</scope>
    <source>
        <tissue evidence="1">Leaves</tissue>
    </source>
</reference>
<accession>A0ABU6SCL4</accession>
<proteinExistence type="predicted"/>
<name>A0ABU6SCL4_9FABA</name>
<dbReference type="Proteomes" id="UP001341840">
    <property type="component" value="Unassembled WGS sequence"/>
</dbReference>
<gene>
    <name evidence="1" type="ORF">PIB30_033203</name>
</gene>
<evidence type="ECO:0000313" key="1">
    <source>
        <dbReference type="EMBL" id="MED6133976.1"/>
    </source>
</evidence>
<dbReference type="EMBL" id="JASCZI010060564">
    <property type="protein sequence ID" value="MED6133976.1"/>
    <property type="molecule type" value="Genomic_DNA"/>
</dbReference>
<evidence type="ECO:0000313" key="2">
    <source>
        <dbReference type="Proteomes" id="UP001341840"/>
    </source>
</evidence>
<sequence>MATAFGLSGGDPLACEDGPSFDERRKSILRERERESDGIFYRRSWDPTATVTQAVVVAFGKNLEIASHAYSACGPQHWAWPVPIPLLMALALFSPKNSINASELKEMLRPSNASYGFAYTKLFQLMFSVSIEVCALPNFVLDVTCIQKQFSIASKIVLLPGQFGII</sequence>